<proteinExistence type="predicted"/>
<evidence type="ECO:0000313" key="2">
    <source>
        <dbReference type="EMBL" id="BAJ27162.1"/>
    </source>
</evidence>
<dbReference type="HOGENOM" id="CLU_2142539_0_0_11"/>
<reference evidence="2 3" key="1">
    <citation type="journal article" date="2010" name="DNA Res.">
        <title>Genome sequence of Kitasatospora setae NBRC 14216T: an evolutionary snapshot of the family Streptomycetaceae.</title>
        <authorList>
            <person name="Ichikawa N."/>
            <person name="Oguchi A."/>
            <person name="Ikeda H."/>
            <person name="Ishikawa J."/>
            <person name="Kitani S."/>
            <person name="Watanabe Y."/>
            <person name="Nakamura S."/>
            <person name="Katano Y."/>
            <person name="Kishi E."/>
            <person name="Sasagawa M."/>
            <person name="Ankai A."/>
            <person name="Fukui S."/>
            <person name="Hashimoto Y."/>
            <person name="Kamata S."/>
            <person name="Otoguro M."/>
            <person name="Tanikawa S."/>
            <person name="Nihira T."/>
            <person name="Horinouchi S."/>
            <person name="Ohnishi Y."/>
            <person name="Hayakawa M."/>
            <person name="Kuzuyama T."/>
            <person name="Arisawa A."/>
            <person name="Nomoto F."/>
            <person name="Miura H."/>
            <person name="Takahashi Y."/>
            <person name="Fujita N."/>
        </authorList>
    </citation>
    <scope>NUCLEOTIDE SEQUENCE [LARGE SCALE GENOMIC DNA]</scope>
    <source>
        <strain evidence="3">ATCC 33774 / DSM 43861 / JCM 3304 / KCC A-0304 / NBRC 14216 / KM-6054</strain>
    </source>
</reference>
<dbReference type="Proteomes" id="UP000007076">
    <property type="component" value="Chromosome"/>
</dbReference>
<evidence type="ECO:0008006" key="4">
    <source>
        <dbReference type="Google" id="ProtNLM"/>
    </source>
</evidence>
<keyword evidence="3" id="KW-1185">Reference proteome</keyword>
<dbReference type="STRING" id="452652.KSE_13330"/>
<protein>
    <recommendedName>
        <fullName evidence="4">Transposase</fullName>
    </recommendedName>
</protein>
<organism evidence="2 3">
    <name type="scientific">Kitasatospora setae (strain ATCC 33774 / DSM 43861 / JCM 3304 / KCC A-0304 / NBRC 14216 / KM-6054)</name>
    <name type="common">Streptomyces setae</name>
    <dbReference type="NCBI Taxonomy" id="452652"/>
    <lineage>
        <taxon>Bacteria</taxon>
        <taxon>Bacillati</taxon>
        <taxon>Actinomycetota</taxon>
        <taxon>Actinomycetes</taxon>
        <taxon>Kitasatosporales</taxon>
        <taxon>Streptomycetaceae</taxon>
        <taxon>Kitasatospora</taxon>
    </lineage>
</organism>
<evidence type="ECO:0000256" key="1">
    <source>
        <dbReference type="SAM" id="MobiDB-lite"/>
    </source>
</evidence>
<gene>
    <name evidence="2" type="ordered locus">KSE_13330</name>
</gene>
<dbReference type="EMBL" id="AP010968">
    <property type="protein sequence ID" value="BAJ27162.1"/>
    <property type="molecule type" value="Genomic_DNA"/>
</dbReference>
<accession>E4N7I1</accession>
<dbReference type="eggNOG" id="COG3335">
    <property type="taxonomic scope" value="Bacteria"/>
</dbReference>
<sequence length="112" mass="12573">MRHLFAAYDLGKDQLYGHVRVTESRSKFLEFCRYPCSPHLTAKRCRRNGHAAEERLRDVVTGANVAGRGTRLPRWATRWCGRRSGRAPGRTRSCAGGGGPGWGTGRTRRSRC</sequence>
<feature type="region of interest" description="Disordered" evidence="1">
    <location>
        <begin position="83"/>
        <end position="112"/>
    </location>
</feature>
<evidence type="ECO:0000313" key="3">
    <source>
        <dbReference type="Proteomes" id="UP000007076"/>
    </source>
</evidence>
<feature type="compositionally biased region" description="Gly residues" evidence="1">
    <location>
        <begin position="95"/>
        <end position="104"/>
    </location>
</feature>
<name>E4N7I1_KITSK</name>
<dbReference type="AlphaFoldDB" id="E4N7I1"/>
<dbReference type="KEGG" id="ksk:KSE_13330"/>